<evidence type="ECO:0000313" key="2">
    <source>
        <dbReference type="Proteomes" id="UP000822688"/>
    </source>
</evidence>
<proteinExistence type="predicted"/>
<gene>
    <name evidence="1" type="ORF">KC19_VG251800</name>
</gene>
<sequence length="82" mass="9203">MLQGLRDAGQPLFASSVRTRIKSLIEIRHPQLLQQEGSRAFKGQLQSAYQYKMLDGLTVSKLGGISHIQRTIGQMLKHARTL</sequence>
<keyword evidence="2" id="KW-1185">Reference proteome</keyword>
<dbReference type="AlphaFoldDB" id="A0A8T0HU27"/>
<reference evidence="1" key="1">
    <citation type="submission" date="2020-06" db="EMBL/GenBank/DDBJ databases">
        <title>WGS assembly of Ceratodon purpureus strain R40.</title>
        <authorList>
            <person name="Carey S.B."/>
            <person name="Jenkins J."/>
            <person name="Shu S."/>
            <person name="Lovell J.T."/>
            <person name="Sreedasyam A."/>
            <person name="Maumus F."/>
            <person name="Tiley G.P."/>
            <person name="Fernandez-Pozo N."/>
            <person name="Barry K."/>
            <person name="Chen C."/>
            <person name="Wang M."/>
            <person name="Lipzen A."/>
            <person name="Daum C."/>
            <person name="Saski C.A."/>
            <person name="Payton A.C."/>
            <person name="Mcbreen J.C."/>
            <person name="Conrad R.E."/>
            <person name="Kollar L.M."/>
            <person name="Olsson S."/>
            <person name="Huttunen S."/>
            <person name="Landis J.B."/>
            <person name="Wickett N.J."/>
            <person name="Johnson M.G."/>
            <person name="Rensing S.A."/>
            <person name="Grimwood J."/>
            <person name="Schmutz J."/>
            <person name="Mcdaniel S.F."/>
        </authorList>
    </citation>
    <scope>NUCLEOTIDE SEQUENCE</scope>
    <source>
        <strain evidence="1">R40</strain>
    </source>
</reference>
<dbReference type="Proteomes" id="UP000822688">
    <property type="component" value="Chromosome V"/>
</dbReference>
<name>A0A8T0HU27_CERPU</name>
<evidence type="ECO:0000313" key="1">
    <source>
        <dbReference type="EMBL" id="KAG0574297.1"/>
    </source>
</evidence>
<dbReference type="EMBL" id="CM026426">
    <property type="protein sequence ID" value="KAG0574297.1"/>
    <property type="molecule type" value="Genomic_DNA"/>
</dbReference>
<comment type="caution">
    <text evidence="1">The sequence shown here is derived from an EMBL/GenBank/DDBJ whole genome shotgun (WGS) entry which is preliminary data.</text>
</comment>
<protein>
    <submittedName>
        <fullName evidence="1">Uncharacterized protein</fullName>
    </submittedName>
</protein>
<accession>A0A8T0HU27</accession>
<organism evidence="1 2">
    <name type="scientific">Ceratodon purpureus</name>
    <name type="common">Fire moss</name>
    <name type="synonym">Dicranum purpureum</name>
    <dbReference type="NCBI Taxonomy" id="3225"/>
    <lineage>
        <taxon>Eukaryota</taxon>
        <taxon>Viridiplantae</taxon>
        <taxon>Streptophyta</taxon>
        <taxon>Embryophyta</taxon>
        <taxon>Bryophyta</taxon>
        <taxon>Bryophytina</taxon>
        <taxon>Bryopsida</taxon>
        <taxon>Dicranidae</taxon>
        <taxon>Pseudoditrichales</taxon>
        <taxon>Ditrichaceae</taxon>
        <taxon>Ceratodon</taxon>
    </lineage>
</organism>